<dbReference type="Pfam" id="PF01035">
    <property type="entry name" value="DNA_binding_1"/>
    <property type="match status" value="1"/>
</dbReference>
<evidence type="ECO:0000256" key="8">
    <source>
        <dbReference type="HAMAP-Rule" id="MF_00772"/>
    </source>
</evidence>
<keyword evidence="5 8" id="KW-0227">DNA damage</keyword>
<dbReference type="Gene3D" id="3.30.160.70">
    <property type="entry name" value="Methylated DNA-protein cysteine methyltransferase domain"/>
    <property type="match status" value="1"/>
</dbReference>
<dbReference type="SUPFAM" id="SSF53155">
    <property type="entry name" value="Methylated DNA-protein cysteine methyltransferase domain"/>
    <property type="match status" value="1"/>
</dbReference>
<comment type="catalytic activity">
    <reaction evidence="7 8">
        <text>a 6-O-methyl-2'-deoxyguanosine in DNA + L-cysteinyl-[protein] = S-methyl-L-cysteinyl-[protein] + a 2'-deoxyguanosine in DNA</text>
        <dbReference type="Rhea" id="RHEA:24000"/>
        <dbReference type="Rhea" id="RHEA-COMP:10131"/>
        <dbReference type="Rhea" id="RHEA-COMP:10132"/>
        <dbReference type="Rhea" id="RHEA-COMP:11367"/>
        <dbReference type="Rhea" id="RHEA-COMP:11368"/>
        <dbReference type="ChEBI" id="CHEBI:29950"/>
        <dbReference type="ChEBI" id="CHEBI:82612"/>
        <dbReference type="ChEBI" id="CHEBI:85445"/>
        <dbReference type="ChEBI" id="CHEBI:85448"/>
        <dbReference type="EC" id="2.1.1.63"/>
    </reaction>
</comment>
<dbReference type="Gene3D" id="1.10.10.10">
    <property type="entry name" value="Winged helix-like DNA-binding domain superfamily/Winged helix DNA-binding domain"/>
    <property type="match status" value="1"/>
</dbReference>
<evidence type="ECO:0000256" key="6">
    <source>
        <dbReference type="ARBA" id="ARBA00023204"/>
    </source>
</evidence>
<dbReference type="GO" id="GO:0032259">
    <property type="term" value="P:methylation"/>
    <property type="evidence" value="ECO:0007669"/>
    <property type="project" value="UniProtKB-KW"/>
</dbReference>
<feature type="domain" description="Methylated-DNA-[protein]-cysteine S-methyltransferase DNA binding" evidence="9">
    <location>
        <begin position="77"/>
        <end position="157"/>
    </location>
</feature>
<dbReference type="CDD" id="cd06445">
    <property type="entry name" value="ATase"/>
    <property type="match status" value="1"/>
</dbReference>
<feature type="active site" description="Nucleophile; methyl group acceptor" evidence="8">
    <location>
        <position position="128"/>
    </location>
</feature>
<proteinExistence type="inferred from homology"/>
<dbReference type="InterPro" id="IPR023546">
    <property type="entry name" value="MGMT"/>
</dbReference>
<comment type="function">
    <text evidence="8">Involved in the cellular defense against the biological effects of O6-methylguanine (O6-MeG) and O4-methylthymine (O4-MeT) in DNA. Repairs the methylated nucleobase in DNA by stoichiometrically transferring the methyl group to a cysteine residue in the enzyme. This is a suicide reaction: the enzyme is irreversibly inactivated.</text>
</comment>
<sequence length="178" mass="19277">MTIHFRPVPSPLGPLTVVTSNRGLLALEFPQDAWLLPRDGWREGDHPLLRQAQGQLDEYFRGDRRIFDLPLAPQGTPFQRQVWFALADIPYGQTTSYARLAARIGRPTAARAVGAANGRNPLGIFLPCHRVVGAHGALTGFSGGLAAKQFLLELEGALPPMGPADLFSDAAGATRDRD</sequence>
<dbReference type="InterPro" id="IPR014048">
    <property type="entry name" value="MethylDNA_cys_MeTrfase_DNA-bd"/>
</dbReference>
<keyword evidence="4 8" id="KW-0808">Transferase</keyword>
<gene>
    <name evidence="11" type="ORF">ABB22_11405</name>
</gene>
<dbReference type="HAMAP" id="MF_00772">
    <property type="entry name" value="OGT"/>
    <property type="match status" value="1"/>
</dbReference>
<accession>A0ABR5NIA0</accession>
<evidence type="ECO:0000256" key="1">
    <source>
        <dbReference type="ARBA" id="ARBA00001286"/>
    </source>
</evidence>
<evidence type="ECO:0000259" key="10">
    <source>
        <dbReference type="Pfam" id="PF02870"/>
    </source>
</evidence>
<reference evidence="11 12" key="1">
    <citation type="submission" date="2015-05" db="EMBL/GenBank/DDBJ databases">
        <title>Genome sequencing and analysis of members of genus Stenotrophomonas.</title>
        <authorList>
            <person name="Patil P.P."/>
            <person name="Midha S."/>
            <person name="Patil P.B."/>
        </authorList>
    </citation>
    <scope>NUCLEOTIDE SEQUENCE [LARGE SCALE GENOMIC DNA]</scope>
    <source>
        <strain evidence="11 12">DSM 12575</strain>
    </source>
</reference>
<dbReference type="SUPFAM" id="SSF46767">
    <property type="entry name" value="Methylated DNA-protein cysteine methyltransferase, C-terminal domain"/>
    <property type="match status" value="1"/>
</dbReference>
<dbReference type="RefSeq" id="WP_055769793.1">
    <property type="nucleotide sequence ID" value="NZ_LDJG01000017.1"/>
</dbReference>
<dbReference type="InterPro" id="IPR036388">
    <property type="entry name" value="WH-like_DNA-bd_sf"/>
</dbReference>
<comment type="catalytic activity">
    <reaction evidence="1 8">
        <text>a 4-O-methyl-thymidine in DNA + L-cysteinyl-[protein] = a thymidine in DNA + S-methyl-L-cysteinyl-[protein]</text>
        <dbReference type="Rhea" id="RHEA:53428"/>
        <dbReference type="Rhea" id="RHEA-COMP:10131"/>
        <dbReference type="Rhea" id="RHEA-COMP:10132"/>
        <dbReference type="Rhea" id="RHEA-COMP:13555"/>
        <dbReference type="Rhea" id="RHEA-COMP:13556"/>
        <dbReference type="ChEBI" id="CHEBI:29950"/>
        <dbReference type="ChEBI" id="CHEBI:82612"/>
        <dbReference type="ChEBI" id="CHEBI:137386"/>
        <dbReference type="ChEBI" id="CHEBI:137387"/>
        <dbReference type="EC" id="2.1.1.63"/>
    </reaction>
</comment>
<comment type="similarity">
    <text evidence="8">Belongs to the MGMT family.</text>
</comment>
<evidence type="ECO:0000256" key="3">
    <source>
        <dbReference type="ARBA" id="ARBA00022603"/>
    </source>
</evidence>
<evidence type="ECO:0000256" key="2">
    <source>
        <dbReference type="ARBA" id="ARBA00022490"/>
    </source>
</evidence>
<keyword evidence="6 8" id="KW-0234">DNA repair</keyword>
<keyword evidence="2 8" id="KW-0963">Cytoplasm</keyword>
<dbReference type="NCBIfam" id="TIGR00589">
    <property type="entry name" value="ogt"/>
    <property type="match status" value="1"/>
</dbReference>
<dbReference type="InterPro" id="IPR001497">
    <property type="entry name" value="MethylDNA_cys_MeTrfase_AS"/>
</dbReference>
<evidence type="ECO:0000256" key="7">
    <source>
        <dbReference type="ARBA" id="ARBA00049348"/>
    </source>
</evidence>
<feature type="domain" description="Methylguanine DNA methyltransferase ribonuclease-like" evidence="10">
    <location>
        <begin position="9"/>
        <end position="73"/>
    </location>
</feature>
<evidence type="ECO:0000259" key="9">
    <source>
        <dbReference type="Pfam" id="PF01035"/>
    </source>
</evidence>
<protein>
    <recommendedName>
        <fullName evidence="8">Methylated-DNA--protein-cysteine methyltransferase</fullName>
        <ecNumber evidence="8">2.1.1.63</ecNumber>
    </recommendedName>
    <alternativeName>
        <fullName evidence="8">6-O-methylguanine-DNA methyltransferase</fullName>
        <shortName evidence="8">MGMT</shortName>
    </alternativeName>
    <alternativeName>
        <fullName evidence="8">O-6-methylguanine-DNA-alkyltransferase</fullName>
    </alternativeName>
</protein>
<dbReference type="Proteomes" id="UP000050902">
    <property type="component" value="Unassembled WGS sequence"/>
</dbReference>
<evidence type="ECO:0000256" key="5">
    <source>
        <dbReference type="ARBA" id="ARBA00022763"/>
    </source>
</evidence>
<dbReference type="PROSITE" id="PS00374">
    <property type="entry name" value="MGMT"/>
    <property type="match status" value="1"/>
</dbReference>
<evidence type="ECO:0000256" key="4">
    <source>
        <dbReference type="ARBA" id="ARBA00022679"/>
    </source>
</evidence>
<dbReference type="GO" id="GO:0008168">
    <property type="term" value="F:methyltransferase activity"/>
    <property type="evidence" value="ECO:0007669"/>
    <property type="project" value="UniProtKB-KW"/>
</dbReference>
<comment type="caution">
    <text evidence="11">The sequence shown here is derived from an EMBL/GenBank/DDBJ whole genome shotgun (WGS) entry which is preliminary data.</text>
</comment>
<comment type="miscellaneous">
    <text evidence="8">This enzyme catalyzes only one turnover and therefore is not strictly catalytic. According to one definition, an enzyme is a biocatalyst that acts repeatedly and over many reaction cycles.</text>
</comment>
<comment type="subcellular location">
    <subcellularLocation>
        <location evidence="8">Cytoplasm</location>
    </subcellularLocation>
</comment>
<dbReference type="EC" id="2.1.1.63" evidence="8"/>
<dbReference type="EMBL" id="LDJG01000017">
    <property type="protein sequence ID" value="KRG56400.1"/>
    <property type="molecule type" value="Genomic_DNA"/>
</dbReference>
<evidence type="ECO:0000313" key="12">
    <source>
        <dbReference type="Proteomes" id="UP000050902"/>
    </source>
</evidence>
<organism evidence="11 12">
    <name type="scientific">Stenotrophomonas nitritireducens</name>
    <dbReference type="NCBI Taxonomy" id="83617"/>
    <lineage>
        <taxon>Bacteria</taxon>
        <taxon>Pseudomonadati</taxon>
        <taxon>Pseudomonadota</taxon>
        <taxon>Gammaproteobacteria</taxon>
        <taxon>Lysobacterales</taxon>
        <taxon>Lysobacteraceae</taxon>
        <taxon>Stenotrophomonas</taxon>
    </lineage>
</organism>
<dbReference type="PANTHER" id="PTHR10815">
    <property type="entry name" value="METHYLATED-DNA--PROTEIN-CYSTEINE METHYLTRANSFERASE"/>
    <property type="match status" value="1"/>
</dbReference>
<name>A0ABR5NIA0_9GAMM</name>
<dbReference type="Pfam" id="PF02870">
    <property type="entry name" value="Methyltransf_1N"/>
    <property type="match status" value="1"/>
</dbReference>
<keyword evidence="3 8" id="KW-0489">Methyltransferase</keyword>
<dbReference type="PANTHER" id="PTHR10815:SF5">
    <property type="entry name" value="METHYLATED-DNA--PROTEIN-CYSTEINE METHYLTRANSFERASE"/>
    <property type="match status" value="1"/>
</dbReference>
<dbReference type="InterPro" id="IPR036217">
    <property type="entry name" value="MethylDNA_cys_MeTrfase_DNAb"/>
</dbReference>
<evidence type="ECO:0000313" key="11">
    <source>
        <dbReference type="EMBL" id="KRG56400.1"/>
    </source>
</evidence>
<dbReference type="InterPro" id="IPR036631">
    <property type="entry name" value="MGMT_N_sf"/>
</dbReference>
<dbReference type="InterPro" id="IPR008332">
    <property type="entry name" value="MethylG_MeTrfase_N"/>
</dbReference>
<keyword evidence="12" id="KW-1185">Reference proteome</keyword>